<dbReference type="OrthoDB" id="5329957at2"/>
<feature type="transmembrane region" description="Helical" evidence="1">
    <location>
        <begin position="50"/>
        <end position="72"/>
    </location>
</feature>
<protein>
    <recommendedName>
        <fullName evidence="4">Copper resistance protein CopD</fullName>
    </recommendedName>
</protein>
<keyword evidence="3" id="KW-1185">Reference proteome</keyword>
<sequence length="163" mass="18397">MTILGIIHLLCACVVVGYLAYDVLVFSFFKKNRNESEFKSLKREILKPSVILLGSAFLGLMLSGAGLASFYIDTSNGILQGIFMVFKEGLLEIKDFLIDSKNLNFYGILTLKLLTISLLFIFTPISFFYILVLKKADPMRRFYHHLALIICLIAVILARLLAH</sequence>
<evidence type="ECO:0000256" key="1">
    <source>
        <dbReference type="SAM" id="Phobius"/>
    </source>
</evidence>
<dbReference type="STRING" id="1677920.LS71_03270"/>
<dbReference type="RefSeq" id="WP_034353591.1">
    <property type="nucleotide sequence ID" value="NZ_JRPR02000006.1"/>
</dbReference>
<evidence type="ECO:0000313" key="2">
    <source>
        <dbReference type="EMBL" id="TLD96060.1"/>
    </source>
</evidence>
<keyword evidence="1" id="KW-0812">Transmembrane</keyword>
<gene>
    <name evidence="2" type="ORF">LS71_007390</name>
</gene>
<accession>A0A4U8T8M3</accession>
<reference evidence="2 3" key="1">
    <citation type="journal article" date="2014" name="Genome Announc.">
        <title>Draft genome sequences of eight enterohepatic helicobacter species isolated from both laboratory and wild rodents.</title>
        <authorList>
            <person name="Sheh A."/>
            <person name="Shen Z."/>
            <person name="Fox J.G."/>
        </authorList>
    </citation>
    <scope>NUCLEOTIDE SEQUENCE [LARGE SCALE GENOMIC DNA]</scope>
    <source>
        <strain evidence="2 3">MIT 09-6949</strain>
    </source>
</reference>
<dbReference type="AlphaFoldDB" id="A0A4U8T8M3"/>
<keyword evidence="1" id="KW-1133">Transmembrane helix</keyword>
<feature type="transmembrane region" description="Helical" evidence="1">
    <location>
        <begin position="6"/>
        <end position="29"/>
    </location>
</feature>
<evidence type="ECO:0008006" key="4">
    <source>
        <dbReference type="Google" id="ProtNLM"/>
    </source>
</evidence>
<dbReference type="Proteomes" id="UP000029733">
    <property type="component" value="Unassembled WGS sequence"/>
</dbReference>
<feature type="transmembrane region" description="Helical" evidence="1">
    <location>
        <begin position="142"/>
        <end position="162"/>
    </location>
</feature>
<keyword evidence="1" id="KW-0472">Membrane</keyword>
<proteinExistence type="predicted"/>
<name>A0A4U8T8M3_9HELI</name>
<evidence type="ECO:0000313" key="3">
    <source>
        <dbReference type="Proteomes" id="UP000029733"/>
    </source>
</evidence>
<feature type="transmembrane region" description="Helical" evidence="1">
    <location>
        <begin position="105"/>
        <end position="130"/>
    </location>
</feature>
<comment type="caution">
    <text evidence="2">The sequence shown here is derived from an EMBL/GenBank/DDBJ whole genome shotgun (WGS) entry which is preliminary data.</text>
</comment>
<organism evidence="2 3">
    <name type="scientific">Helicobacter jaachi</name>
    <dbReference type="NCBI Taxonomy" id="1677920"/>
    <lineage>
        <taxon>Bacteria</taxon>
        <taxon>Pseudomonadati</taxon>
        <taxon>Campylobacterota</taxon>
        <taxon>Epsilonproteobacteria</taxon>
        <taxon>Campylobacterales</taxon>
        <taxon>Helicobacteraceae</taxon>
        <taxon>Helicobacter</taxon>
    </lineage>
</organism>
<dbReference type="EMBL" id="JRPR02000006">
    <property type="protein sequence ID" value="TLD96060.1"/>
    <property type="molecule type" value="Genomic_DNA"/>
</dbReference>